<organism evidence="1 2">
    <name type="scientific">Sinorhizobium saheli</name>
    <dbReference type="NCBI Taxonomy" id="36856"/>
    <lineage>
        <taxon>Bacteria</taxon>
        <taxon>Pseudomonadati</taxon>
        <taxon>Pseudomonadota</taxon>
        <taxon>Alphaproteobacteria</taxon>
        <taxon>Hyphomicrobiales</taxon>
        <taxon>Rhizobiaceae</taxon>
        <taxon>Sinorhizobium/Ensifer group</taxon>
        <taxon>Sinorhizobium</taxon>
    </lineage>
</organism>
<proteinExistence type="predicted"/>
<reference evidence="1 2" key="1">
    <citation type="submission" date="2015-11" db="EMBL/GenBank/DDBJ databases">
        <title>Ensifer anhuiense sp. nov., an effective nitrogen fixation bacterium with Glycine soja.</title>
        <authorList>
            <person name="Yan H."/>
            <person name="Chen W."/>
        </authorList>
    </citation>
    <scope>NUCLEOTIDE SEQUENCE [LARGE SCALE GENOMIC DNA]</scope>
    <source>
        <strain evidence="1 2">LMG 7837</strain>
    </source>
</reference>
<evidence type="ECO:0000313" key="1">
    <source>
        <dbReference type="EMBL" id="OAP40289.1"/>
    </source>
</evidence>
<accession>A0A178XY97</accession>
<gene>
    <name evidence="1" type="ORF">ATB98_02135</name>
</gene>
<dbReference type="AlphaFoldDB" id="A0A178XY97"/>
<evidence type="ECO:0008006" key="3">
    <source>
        <dbReference type="Google" id="ProtNLM"/>
    </source>
</evidence>
<protein>
    <recommendedName>
        <fullName evidence="3">Ribbon-helix-helix protein CopG domain-containing protein</fullName>
    </recommendedName>
</protein>
<comment type="caution">
    <text evidence="1">The sequence shown here is derived from an EMBL/GenBank/DDBJ whole genome shotgun (WGS) entry which is preliminary data.</text>
</comment>
<dbReference type="OrthoDB" id="7474681at2"/>
<name>A0A178XY97_SINSA</name>
<keyword evidence="2" id="KW-1185">Reference proteome</keyword>
<dbReference type="Proteomes" id="UP000078507">
    <property type="component" value="Unassembled WGS sequence"/>
</dbReference>
<sequence length="65" mass="7259">MGRPPLKVKPILVRLPDGVPERIDALVGKMKRAEFIREAVLKELERRERAAAATPPSEKDNGNKV</sequence>
<evidence type="ECO:0000313" key="2">
    <source>
        <dbReference type="Proteomes" id="UP000078507"/>
    </source>
</evidence>
<dbReference type="EMBL" id="LNQB01000086">
    <property type="protein sequence ID" value="OAP40289.1"/>
    <property type="molecule type" value="Genomic_DNA"/>
</dbReference>